<dbReference type="OrthoDB" id="1263066at2759"/>
<dbReference type="PANTHER" id="PTHR35123:SF3">
    <property type="entry name" value="TRANSMEMBRANE PROTEIN"/>
    <property type="match status" value="1"/>
</dbReference>
<dbReference type="PANTHER" id="PTHR35123">
    <property type="entry name" value="OS07G0633900 PROTEIN-RELATED"/>
    <property type="match status" value="1"/>
</dbReference>
<name>A0A9J6ANB7_SOLCO</name>
<organism evidence="1 2">
    <name type="scientific">Solanum commersonii</name>
    <name type="common">Commerson's wild potato</name>
    <name type="synonym">Commerson's nightshade</name>
    <dbReference type="NCBI Taxonomy" id="4109"/>
    <lineage>
        <taxon>Eukaryota</taxon>
        <taxon>Viridiplantae</taxon>
        <taxon>Streptophyta</taxon>
        <taxon>Embryophyta</taxon>
        <taxon>Tracheophyta</taxon>
        <taxon>Spermatophyta</taxon>
        <taxon>Magnoliopsida</taxon>
        <taxon>eudicotyledons</taxon>
        <taxon>Gunneridae</taxon>
        <taxon>Pentapetalae</taxon>
        <taxon>asterids</taxon>
        <taxon>lamiids</taxon>
        <taxon>Solanales</taxon>
        <taxon>Solanaceae</taxon>
        <taxon>Solanoideae</taxon>
        <taxon>Solaneae</taxon>
        <taxon>Solanum</taxon>
    </lineage>
</organism>
<comment type="caution">
    <text evidence="1">The sequence shown here is derived from an EMBL/GenBank/DDBJ whole genome shotgun (WGS) entry which is preliminary data.</text>
</comment>
<dbReference type="Proteomes" id="UP000824120">
    <property type="component" value="Chromosome 2"/>
</dbReference>
<proteinExistence type="predicted"/>
<dbReference type="AlphaFoldDB" id="A0A9J6ANB7"/>
<reference evidence="1 2" key="1">
    <citation type="submission" date="2020-09" db="EMBL/GenBank/DDBJ databases">
        <title>De no assembly of potato wild relative species, Solanum commersonii.</title>
        <authorList>
            <person name="Cho K."/>
        </authorList>
    </citation>
    <scope>NUCLEOTIDE SEQUENCE [LARGE SCALE GENOMIC DNA]</scope>
    <source>
        <strain evidence="1">LZ3.2</strain>
        <tissue evidence="1">Leaf</tissue>
    </source>
</reference>
<gene>
    <name evidence="1" type="ORF">H5410_011070</name>
</gene>
<sequence length="168" mass="20531">MGFQGRYERLVEERVIVIRPRRCWLIKKMNGRFRGFKLSKSRKLNWKSFSSFVILPRRVARIYGEIVKRMKNMEDVCPAFVLSCQWGFPVLSHSPLIDYLITITLFHVFENQLSLYAFGEHLIEEVEKGIRLRQLDIFFRDFWLFFNRFEFHLQYFFNIQYWLSLEVL</sequence>
<accession>A0A9J6ANB7</accession>
<keyword evidence="2" id="KW-1185">Reference proteome</keyword>
<evidence type="ECO:0000313" key="2">
    <source>
        <dbReference type="Proteomes" id="UP000824120"/>
    </source>
</evidence>
<protein>
    <submittedName>
        <fullName evidence="1">Uncharacterized protein</fullName>
    </submittedName>
</protein>
<dbReference type="EMBL" id="JACXVP010000002">
    <property type="protein sequence ID" value="KAG5625852.1"/>
    <property type="molecule type" value="Genomic_DNA"/>
</dbReference>
<evidence type="ECO:0000313" key="1">
    <source>
        <dbReference type="EMBL" id="KAG5625852.1"/>
    </source>
</evidence>